<evidence type="ECO:0000256" key="1">
    <source>
        <dbReference type="SAM" id="SignalP"/>
    </source>
</evidence>
<dbReference type="EMBL" id="FN649743">
    <property type="protein sequence ID" value="CBJ49045.1"/>
    <property type="molecule type" value="Genomic_DNA"/>
</dbReference>
<name>D7FJ06_ECTSI</name>
<dbReference type="eggNOG" id="KOG1203">
    <property type="taxonomic scope" value="Eukaryota"/>
</dbReference>
<feature type="chain" id="PRO_5003095605" evidence="1">
    <location>
        <begin position="20"/>
        <end position="273"/>
    </location>
</feature>
<dbReference type="InterPro" id="IPR016040">
    <property type="entry name" value="NAD(P)-bd_dom"/>
</dbReference>
<accession>D7FJ06</accession>
<organism evidence="3 4">
    <name type="scientific">Ectocarpus siliculosus</name>
    <name type="common">Brown alga</name>
    <name type="synonym">Conferva siliculosa</name>
    <dbReference type="NCBI Taxonomy" id="2880"/>
    <lineage>
        <taxon>Eukaryota</taxon>
        <taxon>Sar</taxon>
        <taxon>Stramenopiles</taxon>
        <taxon>Ochrophyta</taxon>
        <taxon>PX clade</taxon>
        <taxon>Phaeophyceae</taxon>
        <taxon>Ectocarpales</taxon>
        <taxon>Ectocarpaceae</taxon>
        <taxon>Ectocarpus</taxon>
    </lineage>
</organism>
<dbReference type="SUPFAM" id="SSF51735">
    <property type="entry name" value="NAD(P)-binding Rossmann-fold domains"/>
    <property type="match status" value="1"/>
</dbReference>
<feature type="signal peptide" evidence="1">
    <location>
        <begin position="1"/>
        <end position="19"/>
    </location>
</feature>
<evidence type="ECO:0000313" key="3">
    <source>
        <dbReference type="EMBL" id="CBJ49045.1"/>
    </source>
</evidence>
<dbReference type="InterPro" id="IPR036291">
    <property type="entry name" value="NAD(P)-bd_dom_sf"/>
</dbReference>
<dbReference type="PANTHER" id="PTHR15020">
    <property type="entry name" value="FLAVIN REDUCTASE-RELATED"/>
    <property type="match status" value="1"/>
</dbReference>
<feature type="domain" description="NAD(P)-binding" evidence="2">
    <location>
        <begin position="56"/>
        <end position="244"/>
    </location>
</feature>
<dbReference type="PANTHER" id="PTHR15020:SF45">
    <property type="entry name" value="NAD(P)-BINDING DOMAIN-CONTAINING PROTEIN"/>
    <property type="match status" value="1"/>
</dbReference>
<evidence type="ECO:0000313" key="4">
    <source>
        <dbReference type="Proteomes" id="UP000002630"/>
    </source>
</evidence>
<dbReference type="Pfam" id="PF13460">
    <property type="entry name" value="NAD_binding_10"/>
    <property type="match status" value="1"/>
</dbReference>
<dbReference type="Gene3D" id="3.40.50.720">
    <property type="entry name" value="NAD(P)-binding Rossmann-like Domain"/>
    <property type="match status" value="1"/>
</dbReference>
<evidence type="ECO:0000259" key="2">
    <source>
        <dbReference type="Pfam" id="PF13460"/>
    </source>
</evidence>
<gene>
    <name evidence="3" type="ORF">Esi_0125_0030</name>
</gene>
<dbReference type="EMBL" id="FN647904">
    <property type="protein sequence ID" value="CBJ49045.1"/>
    <property type="molecule type" value="Genomic_DNA"/>
</dbReference>
<reference evidence="3 4" key="1">
    <citation type="journal article" date="2010" name="Nature">
        <title>The Ectocarpus genome and the independent evolution of multicellularity in brown algae.</title>
        <authorList>
            <person name="Cock J.M."/>
            <person name="Sterck L."/>
            <person name="Rouze P."/>
            <person name="Scornet D."/>
            <person name="Allen A.E."/>
            <person name="Amoutzias G."/>
            <person name="Anthouard V."/>
            <person name="Artiguenave F."/>
            <person name="Aury J.M."/>
            <person name="Badger J.H."/>
            <person name="Beszteri B."/>
            <person name="Billiau K."/>
            <person name="Bonnet E."/>
            <person name="Bothwell J.H."/>
            <person name="Bowler C."/>
            <person name="Boyen C."/>
            <person name="Brownlee C."/>
            <person name="Carrano C.J."/>
            <person name="Charrier B."/>
            <person name="Cho G.Y."/>
            <person name="Coelho S.M."/>
            <person name="Collen J."/>
            <person name="Corre E."/>
            <person name="Da Silva C."/>
            <person name="Delage L."/>
            <person name="Delaroque N."/>
            <person name="Dittami S.M."/>
            <person name="Doulbeau S."/>
            <person name="Elias M."/>
            <person name="Farnham G."/>
            <person name="Gachon C.M."/>
            <person name="Gschloessl B."/>
            <person name="Heesch S."/>
            <person name="Jabbari K."/>
            <person name="Jubin C."/>
            <person name="Kawai H."/>
            <person name="Kimura K."/>
            <person name="Kloareg B."/>
            <person name="Kupper F.C."/>
            <person name="Lang D."/>
            <person name="Le Bail A."/>
            <person name="Leblanc C."/>
            <person name="Lerouge P."/>
            <person name="Lohr M."/>
            <person name="Lopez P.J."/>
            <person name="Martens C."/>
            <person name="Maumus F."/>
            <person name="Michel G."/>
            <person name="Miranda-Saavedra D."/>
            <person name="Morales J."/>
            <person name="Moreau H."/>
            <person name="Motomura T."/>
            <person name="Nagasato C."/>
            <person name="Napoli C.A."/>
            <person name="Nelson D.R."/>
            <person name="Nyvall-Collen P."/>
            <person name="Peters A.F."/>
            <person name="Pommier C."/>
            <person name="Potin P."/>
            <person name="Poulain J."/>
            <person name="Quesneville H."/>
            <person name="Read B."/>
            <person name="Rensing S.A."/>
            <person name="Ritter A."/>
            <person name="Rousvoal S."/>
            <person name="Samanta M."/>
            <person name="Samson G."/>
            <person name="Schroeder D.C."/>
            <person name="Segurens B."/>
            <person name="Strittmatter M."/>
            <person name="Tonon T."/>
            <person name="Tregear J.W."/>
            <person name="Valentin K."/>
            <person name="von Dassow P."/>
            <person name="Yamagishi T."/>
            <person name="Van de Peer Y."/>
            <person name="Wincker P."/>
        </authorList>
    </citation>
    <scope>NUCLEOTIDE SEQUENCE [LARGE SCALE GENOMIC DNA]</scope>
    <source>
        <strain evidence="4">Ec32 / CCAP1310/4</strain>
    </source>
</reference>
<dbReference type="Proteomes" id="UP000002630">
    <property type="component" value="Linkage Group LG18"/>
</dbReference>
<dbReference type="OMA" id="GDSWQYL"/>
<dbReference type="CDD" id="cd05243">
    <property type="entry name" value="SDR_a5"/>
    <property type="match status" value="1"/>
</dbReference>
<dbReference type="InParanoid" id="D7FJ06"/>
<dbReference type="STRING" id="2880.D7FJ06"/>
<protein>
    <submittedName>
        <fullName evidence="3">Epimerase/dehydrogenase</fullName>
    </submittedName>
</protein>
<dbReference type="AlphaFoldDB" id="D7FJ06"/>
<proteinExistence type="predicted"/>
<keyword evidence="4" id="KW-1185">Reference proteome</keyword>
<dbReference type="OrthoDB" id="419598at2759"/>
<keyword evidence="1" id="KW-0732">Signal</keyword>
<sequence length="273" mass="28372">MVSVHSLCLSLVYLGTVTSFVTPCAWNKVTGTARSTISGQSTGLRMAYGKVFVAGGAKGVGRAVIDKLVDQGSEVVALVRREDAKDELEAIKGVSAVVCDALDLKGVEAVLDGCDAAITTLGGAPEGDESKRVDYAGNRNVIESAGILGITRVVMVTSVGCGSSREAISDQVYQVLEKALKAKTLAENMLLKYYTNSEWTIIRPGGLKSDAATGTAILTEDTKAAGVINRADVADLAVQALNSPSTVRKILTAVDPAVQSSYDSAEKPAAFAL</sequence>